<proteinExistence type="predicted"/>
<evidence type="ECO:0000313" key="1">
    <source>
        <dbReference type="EMBL" id="KZV77884.1"/>
    </source>
</evidence>
<dbReference type="EMBL" id="KV427418">
    <property type="protein sequence ID" value="KZV77884.1"/>
    <property type="molecule type" value="Genomic_DNA"/>
</dbReference>
<feature type="non-terminal residue" evidence="1">
    <location>
        <position position="1"/>
    </location>
</feature>
<dbReference type="InParanoid" id="A0A166MCN9"/>
<keyword evidence="2" id="KW-1185">Reference proteome</keyword>
<evidence type="ECO:0000313" key="2">
    <source>
        <dbReference type="Proteomes" id="UP000077266"/>
    </source>
</evidence>
<name>A0A166MCN9_EXIGL</name>
<reference evidence="1 2" key="1">
    <citation type="journal article" date="2016" name="Mol. Biol. Evol.">
        <title>Comparative Genomics of Early-Diverging Mushroom-Forming Fungi Provides Insights into the Origins of Lignocellulose Decay Capabilities.</title>
        <authorList>
            <person name="Nagy L.G."/>
            <person name="Riley R."/>
            <person name="Tritt A."/>
            <person name="Adam C."/>
            <person name="Daum C."/>
            <person name="Floudas D."/>
            <person name="Sun H."/>
            <person name="Yadav J.S."/>
            <person name="Pangilinan J."/>
            <person name="Larsson K.H."/>
            <person name="Matsuura K."/>
            <person name="Barry K."/>
            <person name="Labutti K."/>
            <person name="Kuo R."/>
            <person name="Ohm R.A."/>
            <person name="Bhattacharya S.S."/>
            <person name="Shirouzu T."/>
            <person name="Yoshinaga Y."/>
            <person name="Martin F.M."/>
            <person name="Grigoriev I.V."/>
            <person name="Hibbett D.S."/>
        </authorList>
    </citation>
    <scope>NUCLEOTIDE SEQUENCE [LARGE SCALE GENOMIC DNA]</scope>
    <source>
        <strain evidence="1 2">HHB12029</strain>
    </source>
</reference>
<accession>A0A166MCN9</accession>
<dbReference type="Proteomes" id="UP000077266">
    <property type="component" value="Unassembled WGS sequence"/>
</dbReference>
<dbReference type="STRING" id="1314781.A0A166MCN9"/>
<protein>
    <submittedName>
        <fullName evidence="1">Uncharacterized protein</fullName>
    </submittedName>
</protein>
<dbReference type="AlphaFoldDB" id="A0A166MCN9"/>
<gene>
    <name evidence="1" type="ORF">EXIGLDRAFT_784643</name>
</gene>
<sequence>RSATGYLPEKDAKTGAEVWPRGDATTWKSGMRGGVEADVGEISKNIVHHVQTSLARQAYNIDDAGAYQAVALAARDDLIINWNDTQMCYTQKAPKRCVPELS</sequence>
<dbReference type="OrthoDB" id="9215500at2759"/>
<organism evidence="1 2">
    <name type="scientific">Exidia glandulosa HHB12029</name>
    <dbReference type="NCBI Taxonomy" id="1314781"/>
    <lineage>
        <taxon>Eukaryota</taxon>
        <taxon>Fungi</taxon>
        <taxon>Dikarya</taxon>
        <taxon>Basidiomycota</taxon>
        <taxon>Agaricomycotina</taxon>
        <taxon>Agaricomycetes</taxon>
        <taxon>Auriculariales</taxon>
        <taxon>Exidiaceae</taxon>
        <taxon>Exidia</taxon>
    </lineage>
</organism>
<dbReference type="Gene3D" id="3.40.50.2000">
    <property type="entry name" value="Glycogen Phosphorylase B"/>
    <property type="match status" value="1"/>
</dbReference>